<organism evidence="8 9">
    <name type="scientific">Lactococcus hircilactis</name>
    <dbReference type="NCBI Taxonomy" id="1494462"/>
    <lineage>
        <taxon>Bacteria</taxon>
        <taxon>Bacillati</taxon>
        <taxon>Bacillota</taxon>
        <taxon>Bacilli</taxon>
        <taxon>Lactobacillales</taxon>
        <taxon>Streptococcaceae</taxon>
        <taxon>Lactococcus</taxon>
    </lineage>
</organism>
<gene>
    <name evidence="8" type="primary">menE</name>
    <name evidence="8" type="ORF">GHI93_02010</name>
</gene>
<dbReference type="Pfam" id="PF00501">
    <property type="entry name" value="AMP-binding"/>
    <property type="match status" value="1"/>
</dbReference>
<feature type="domain" description="AMP-binding enzyme C-terminal" evidence="7">
    <location>
        <begin position="379"/>
        <end position="453"/>
    </location>
</feature>
<dbReference type="GO" id="GO:0031956">
    <property type="term" value="F:medium-chain fatty acid-CoA ligase activity"/>
    <property type="evidence" value="ECO:0007669"/>
    <property type="project" value="TreeGrafter"/>
</dbReference>
<evidence type="ECO:0000256" key="4">
    <source>
        <dbReference type="ARBA" id="ARBA00022741"/>
    </source>
</evidence>
<evidence type="ECO:0000259" key="6">
    <source>
        <dbReference type="Pfam" id="PF00501"/>
    </source>
</evidence>
<dbReference type="NCBIfam" id="TIGR01923">
    <property type="entry name" value="menE"/>
    <property type="match status" value="1"/>
</dbReference>
<keyword evidence="4" id="KW-0547">Nucleotide-binding</keyword>
<evidence type="ECO:0000256" key="3">
    <source>
        <dbReference type="ARBA" id="ARBA00022598"/>
    </source>
</evidence>
<dbReference type="Pfam" id="PF13193">
    <property type="entry name" value="AMP-binding_C"/>
    <property type="match status" value="1"/>
</dbReference>
<feature type="domain" description="AMP-dependent synthetase/ligase" evidence="6">
    <location>
        <begin position="20"/>
        <end position="335"/>
    </location>
</feature>
<dbReference type="Gene3D" id="3.40.50.12780">
    <property type="entry name" value="N-terminal domain of ligase-like"/>
    <property type="match status" value="1"/>
</dbReference>
<keyword evidence="2" id="KW-0474">Menaquinone biosynthesis</keyword>
<evidence type="ECO:0000259" key="7">
    <source>
        <dbReference type="Pfam" id="PF13193"/>
    </source>
</evidence>
<dbReference type="GO" id="GO:0005524">
    <property type="term" value="F:ATP binding"/>
    <property type="evidence" value="ECO:0007669"/>
    <property type="project" value="UniProtKB-KW"/>
</dbReference>
<accession>A0A7X1Z6T3</accession>
<dbReference type="InterPro" id="IPR025110">
    <property type="entry name" value="AMP-bd_C"/>
</dbReference>
<dbReference type="GO" id="GO:0008756">
    <property type="term" value="F:o-succinylbenzoate-CoA ligase activity"/>
    <property type="evidence" value="ECO:0007669"/>
    <property type="project" value="UniProtKB-EC"/>
</dbReference>
<evidence type="ECO:0000313" key="8">
    <source>
        <dbReference type="EMBL" id="MQW38726.1"/>
    </source>
</evidence>
<proteinExistence type="inferred from homology"/>
<dbReference type="PANTHER" id="PTHR43201:SF5">
    <property type="entry name" value="MEDIUM-CHAIN ACYL-COA LIGASE ACSF2, MITOCHONDRIAL"/>
    <property type="match status" value="1"/>
</dbReference>
<dbReference type="InterPro" id="IPR045851">
    <property type="entry name" value="AMP-bd_C_sf"/>
</dbReference>
<evidence type="ECO:0000256" key="5">
    <source>
        <dbReference type="ARBA" id="ARBA00022840"/>
    </source>
</evidence>
<dbReference type="AlphaFoldDB" id="A0A7X1Z6T3"/>
<dbReference type="Gene3D" id="3.30.300.30">
    <property type="match status" value="1"/>
</dbReference>
<protein>
    <submittedName>
        <fullName evidence="8">O-succinylbenzoate--CoA ligase</fullName>
        <ecNumber evidence="8">6.2.1.26</ecNumber>
    </submittedName>
</protein>
<sequence length="460" mass="51869">MNWLKNWAQISPQKKFINDATFFDVDHASSFLAKKWEHPLQNHTRIGLLSENSLAMCVAIFALLKLGKEILFLNTHLSLSELTEQISDAQLSTVVSASQFEHRVTHLPLKIPPLFLSVLTEIPKLHHESFFLPEQPEKIAFIMNTSATTGKFKSVPITEKMVYAQVKASKEILGSFFDDNWLIATPLFHVSGLSILMRSLYNGTAVSILSKFDEDKILKAVETEEINMMSLVPTMLSRLIERLEKHRLRVILLGGAFIPRALIDAALKKELPIYKTYGMTETFSQSATLNLSHHHDKLDAVGRALPTVQITLKNVNKDGIGEIMIDSPMVMRGYLLKPPLSGPFETGDIGFIDADGFLYVLNRRNDIIISGGENIYPKEIENLVYELPEIEECVVIPRADEKWGQVPVLYYSCKDSVITDSTILSYLKGKLAKFKLPRQIIYCQTLPKNASGKIIRKVLK</sequence>
<evidence type="ECO:0000313" key="9">
    <source>
        <dbReference type="Proteomes" id="UP000439550"/>
    </source>
</evidence>
<dbReference type="InterPro" id="IPR010192">
    <property type="entry name" value="MenE"/>
</dbReference>
<keyword evidence="5" id="KW-0067">ATP-binding</keyword>
<dbReference type="InterPro" id="IPR042099">
    <property type="entry name" value="ANL_N_sf"/>
</dbReference>
<evidence type="ECO:0000256" key="2">
    <source>
        <dbReference type="ARBA" id="ARBA00022428"/>
    </source>
</evidence>
<keyword evidence="9" id="KW-1185">Reference proteome</keyword>
<dbReference type="GO" id="GO:0009234">
    <property type="term" value="P:menaquinone biosynthetic process"/>
    <property type="evidence" value="ECO:0007669"/>
    <property type="project" value="UniProtKB-KW"/>
</dbReference>
<dbReference type="Proteomes" id="UP000439550">
    <property type="component" value="Unassembled WGS sequence"/>
</dbReference>
<keyword evidence="3 8" id="KW-0436">Ligase</keyword>
<evidence type="ECO:0000256" key="1">
    <source>
        <dbReference type="ARBA" id="ARBA00006432"/>
    </source>
</evidence>
<dbReference type="SUPFAM" id="SSF56801">
    <property type="entry name" value="Acetyl-CoA synthetase-like"/>
    <property type="match status" value="1"/>
</dbReference>
<comment type="similarity">
    <text evidence="1">Belongs to the ATP-dependent AMP-binding enzyme family.</text>
</comment>
<name>A0A7X1Z6T3_9LACT</name>
<dbReference type="EC" id="6.2.1.26" evidence="8"/>
<dbReference type="GO" id="GO:0006631">
    <property type="term" value="P:fatty acid metabolic process"/>
    <property type="evidence" value="ECO:0007669"/>
    <property type="project" value="TreeGrafter"/>
</dbReference>
<dbReference type="InterPro" id="IPR000873">
    <property type="entry name" value="AMP-dep_synth/lig_dom"/>
</dbReference>
<dbReference type="EMBL" id="WITJ01000002">
    <property type="protein sequence ID" value="MQW38726.1"/>
    <property type="molecule type" value="Genomic_DNA"/>
</dbReference>
<dbReference type="PANTHER" id="PTHR43201">
    <property type="entry name" value="ACYL-COA SYNTHETASE"/>
    <property type="match status" value="1"/>
</dbReference>
<reference evidence="8 9" key="1">
    <citation type="submission" date="2019-10" db="EMBL/GenBank/DDBJ databases">
        <authorList>
            <person name="Dong K."/>
        </authorList>
    </citation>
    <scope>NUCLEOTIDE SEQUENCE [LARGE SCALE GENOMIC DNA]</scope>
    <source>
        <strain evidence="8 9">DSM 28960</strain>
    </source>
</reference>
<comment type="caution">
    <text evidence="8">The sequence shown here is derived from an EMBL/GenBank/DDBJ whole genome shotgun (WGS) entry which is preliminary data.</text>
</comment>